<dbReference type="Pfam" id="PF00884">
    <property type="entry name" value="Sulfatase"/>
    <property type="match status" value="1"/>
</dbReference>
<dbReference type="Gene3D" id="3.40.720.10">
    <property type="entry name" value="Alkaline Phosphatase, subunit A"/>
    <property type="match status" value="1"/>
</dbReference>
<dbReference type="InterPro" id="IPR050738">
    <property type="entry name" value="Sulfatase"/>
</dbReference>
<dbReference type="InterPro" id="IPR017850">
    <property type="entry name" value="Alkaline_phosphatase_core_sf"/>
</dbReference>
<evidence type="ECO:0000256" key="3">
    <source>
        <dbReference type="ARBA" id="ARBA00022801"/>
    </source>
</evidence>
<feature type="region of interest" description="Disordered" evidence="5">
    <location>
        <begin position="259"/>
        <end position="278"/>
    </location>
</feature>
<keyword evidence="4" id="KW-0106">Calcium</keyword>
<organism evidence="7 8">
    <name type="scientific">Lignipirellula cremea</name>
    <dbReference type="NCBI Taxonomy" id="2528010"/>
    <lineage>
        <taxon>Bacteria</taxon>
        <taxon>Pseudomonadati</taxon>
        <taxon>Planctomycetota</taxon>
        <taxon>Planctomycetia</taxon>
        <taxon>Pirellulales</taxon>
        <taxon>Pirellulaceae</taxon>
        <taxon>Lignipirellula</taxon>
    </lineage>
</organism>
<dbReference type="PROSITE" id="PS00149">
    <property type="entry name" value="SULFATASE_2"/>
    <property type="match status" value="1"/>
</dbReference>
<evidence type="ECO:0000256" key="1">
    <source>
        <dbReference type="ARBA" id="ARBA00008779"/>
    </source>
</evidence>
<sequence length="548" mass="61547">MNGFLSAASCSSRRFRAAPRWGRRAFTALLLLGAMYSGINSRSATAAEAAADRPNILFIYADDQSYKTVSCYPESYDWVRTPNIDSLARSGVRFTRAYIGTWCMPSRATMLTGHLQFGVNSMRMEGKYPGSQYDPAACPFWPAVFRKNGYVTAHIGKWHTGTDTGYNRDWDYQKVWNRPRHIENAGNYYYDQLIETNGGKAEMAEGYSTDNYTDWAVDFIKGAHRPEKKPWFLWVCYGAVHGPFLPDVRHRDAYPDPHVPTPADIYPPRAGKPTYSRDRQEWIPGPGGEPVLGRNSQQATVTEKMLHGNTLTGWVRQYNQGVLAIDEGVGRLLQALDDSGQRDNTLIVYTADQGFAWGEHGFRLKLAPYDATIRSPMLVSYPQQFAQGAVCDYPIDGPSLPPTFFAAAGIELPWKMHGSDLTPLLKKPDGPWSEPAVMAYTGQSYGKETDKVPSDPAKLSPNSVPWWAMLVAGRYKYIRTLVENEPEELYDLQADPDELVNLARRPKHREQVLQFRKRLVAELTQRDAGMVNSLPEVAPLPEKQASGQ</sequence>
<evidence type="ECO:0000256" key="5">
    <source>
        <dbReference type="SAM" id="MobiDB-lite"/>
    </source>
</evidence>
<evidence type="ECO:0000256" key="2">
    <source>
        <dbReference type="ARBA" id="ARBA00022723"/>
    </source>
</evidence>
<reference evidence="7 8" key="1">
    <citation type="submission" date="2019-02" db="EMBL/GenBank/DDBJ databases">
        <title>Deep-cultivation of Planctomycetes and their phenomic and genomic characterization uncovers novel biology.</title>
        <authorList>
            <person name="Wiegand S."/>
            <person name="Jogler M."/>
            <person name="Boedeker C."/>
            <person name="Pinto D."/>
            <person name="Vollmers J."/>
            <person name="Rivas-Marin E."/>
            <person name="Kohn T."/>
            <person name="Peeters S.H."/>
            <person name="Heuer A."/>
            <person name="Rast P."/>
            <person name="Oberbeckmann S."/>
            <person name="Bunk B."/>
            <person name="Jeske O."/>
            <person name="Meyerdierks A."/>
            <person name="Storesund J.E."/>
            <person name="Kallscheuer N."/>
            <person name="Luecker S."/>
            <person name="Lage O.M."/>
            <person name="Pohl T."/>
            <person name="Merkel B.J."/>
            <person name="Hornburger P."/>
            <person name="Mueller R.-W."/>
            <person name="Bruemmer F."/>
            <person name="Labrenz M."/>
            <person name="Spormann A.M."/>
            <person name="Op den Camp H."/>
            <person name="Overmann J."/>
            <person name="Amann R."/>
            <person name="Jetten M.S.M."/>
            <person name="Mascher T."/>
            <person name="Medema M.H."/>
            <person name="Devos D.P."/>
            <person name="Kaster A.-K."/>
            <person name="Ovreas L."/>
            <person name="Rohde M."/>
            <person name="Galperin M.Y."/>
            <person name="Jogler C."/>
        </authorList>
    </citation>
    <scope>NUCLEOTIDE SEQUENCE [LARGE SCALE GENOMIC DNA]</scope>
    <source>
        <strain evidence="7 8">Pla85_3_4</strain>
    </source>
</reference>
<dbReference type="RefSeq" id="WP_231756408.1">
    <property type="nucleotide sequence ID" value="NZ_CP036433.1"/>
</dbReference>
<gene>
    <name evidence="7" type="ORF">Pla8534_53570</name>
</gene>
<evidence type="ECO:0000313" key="8">
    <source>
        <dbReference type="Proteomes" id="UP000317648"/>
    </source>
</evidence>
<dbReference type="EC" id="3.1.6.1" evidence="7"/>
<dbReference type="KEGG" id="lcre:Pla8534_53570"/>
<dbReference type="SUPFAM" id="SSF53649">
    <property type="entry name" value="Alkaline phosphatase-like"/>
    <property type="match status" value="1"/>
</dbReference>
<protein>
    <submittedName>
        <fullName evidence="7">Arylsulfatase</fullName>
        <ecNumber evidence="7">3.1.6.1</ecNumber>
    </submittedName>
</protein>
<dbReference type="Proteomes" id="UP000317648">
    <property type="component" value="Chromosome"/>
</dbReference>
<dbReference type="GO" id="GO:0004065">
    <property type="term" value="F:arylsulfatase activity"/>
    <property type="evidence" value="ECO:0007669"/>
    <property type="project" value="UniProtKB-EC"/>
</dbReference>
<dbReference type="InterPro" id="IPR024607">
    <property type="entry name" value="Sulfatase_CS"/>
</dbReference>
<evidence type="ECO:0000259" key="6">
    <source>
        <dbReference type="Pfam" id="PF00884"/>
    </source>
</evidence>
<dbReference type="InterPro" id="IPR000917">
    <property type="entry name" value="Sulfatase_N"/>
</dbReference>
<keyword evidence="2" id="KW-0479">Metal-binding</keyword>
<name>A0A518E0B0_9BACT</name>
<keyword evidence="8" id="KW-1185">Reference proteome</keyword>
<evidence type="ECO:0000313" key="7">
    <source>
        <dbReference type="EMBL" id="QDU97509.1"/>
    </source>
</evidence>
<proteinExistence type="inferred from homology"/>
<dbReference type="PANTHER" id="PTHR42693:SF53">
    <property type="entry name" value="ENDO-4-O-SULFATASE"/>
    <property type="match status" value="1"/>
</dbReference>
<dbReference type="GO" id="GO:0046872">
    <property type="term" value="F:metal ion binding"/>
    <property type="evidence" value="ECO:0007669"/>
    <property type="project" value="UniProtKB-KW"/>
</dbReference>
<feature type="domain" description="Sulfatase N-terminal" evidence="6">
    <location>
        <begin position="54"/>
        <end position="410"/>
    </location>
</feature>
<comment type="similarity">
    <text evidence="1">Belongs to the sulfatase family.</text>
</comment>
<dbReference type="PANTHER" id="PTHR42693">
    <property type="entry name" value="ARYLSULFATASE FAMILY MEMBER"/>
    <property type="match status" value="1"/>
</dbReference>
<evidence type="ECO:0000256" key="4">
    <source>
        <dbReference type="ARBA" id="ARBA00022837"/>
    </source>
</evidence>
<dbReference type="AlphaFoldDB" id="A0A518E0B0"/>
<keyword evidence="3 7" id="KW-0378">Hydrolase</keyword>
<accession>A0A518E0B0</accession>
<dbReference type="EMBL" id="CP036433">
    <property type="protein sequence ID" value="QDU97509.1"/>
    <property type="molecule type" value="Genomic_DNA"/>
</dbReference>